<dbReference type="Proteomes" id="UP000054217">
    <property type="component" value="Unassembled WGS sequence"/>
</dbReference>
<protein>
    <recommendedName>
        <fullName evidence="5">LYR motif-containing protein 2</fullName>
    </recommendedName>
</protein>
<comment type="similarity">
    <text evidence="2">Belongs to the complex I LYR family.</text>
</comment>
<dbReference type="InParanoid" id="A0A0C3P469"/>
<feature type="domain" description="Complex 1 LYR protein" evidence="7">
    <location>
        <begin position="13"/>
        <end position="70"/>
    </location>
</feature>
<dbReference type="GO" id="GO:0005739">
    <property type="term" value="C:mitochondrion"/>
    <property type="evidence" value="ECO:0007669"/>
    <property type="project" value="UniProtKB-SubCell"/>
</dbReference>
<proteinExistence type="inferred from homology"/>
<dbReference type="Pfam" id="PF05347">
    <property type="entry name" value="Complex1_LYR"/>
    <property type="match status" value="1"/>
</dbReference>
<name>A0A0C3P469_PISTI</name>
<dbReference type="AlphaFoldDB" id="A0A0C3P469"/>
<evidence type="ECO:0000256" key="1">
    <source>
        <dbReference type="ARBA" id="ARBA00004173"/>
    </source>
</evidence>
<dbReference type="PANTHER" id="PTHR13675:SF0">
    <property type="entry name" value="LYR MOTIF-CONTAINING PROTEIN 2"/>
    <property type="match status" value="1"/>
</dbReference>
<keyword evidence="3" id="KW-0809">Transit peptide</keyword>
<evidence type="ECO:0000256" key="4">
    <source>
        <dbReference type="ARBA" id="ARBA00023128"/>
    </source>
</evidence>
<evidence type="ECO:0000256" key="5">
    <source>
        <dbReference type="ARBA" id="ARBA00026235"/>
    </source>
</evidence>
<dbReference type="CDD" id="cd20262">
    <property type="entry name" value="Complex1_LYR_LYRM2"/>
    <property type="match status" value="1"/>
</dbReference>
<evidence type="ECO:0000256" key="3">
    <source>
        <dbReference type="ARBA" id="ARBA00022946"/>
    </source>
</evidence>
<evidence type="ECO:0000313" key="9">
    <source>
        <dbReference type="Proteomes" id="UP000054217"/>
    </source>
</evidence>
<reference evidence="9" key="2">
    <citation type="submission" date="2015-01" db="EMBL/GenBank/DDBJ databases">
        <title>Evolutionary Origins and Diversification of the Mycorrhizal Mutualists.</title>
        <authorList>
            <consortium name="DOE Joint Genome Institute"/>
            <consortium name="Mycorrhizal Genomics Consortium"/>
            <person name="Kohler A."/>
            <person name="Kuo A."/>
            <person name="Nagy L.G."/>
            <person name="Floudas D."/>
            <person name="Copeland A."/>
            <person name="Barry K.W."/>
            <person name="Cichocki N."/>
            <person name="Veneault-Fourrey C."/>
            <person name="LaButti K."/>
            <person name="Lindquist E.A."/>
            <person name="Lipzen A."/>
            <person name="Lundell T."/>
            <person name="Morin E."/>
            <person name="Murat C."/>
            <person name="Riley R."/>
            <person name="Ohm R."/>
            <person name="Sun H."/>
            <person name="Tunlid A."/>
            <person name="Henrissat B."/>
            <person name="Grigoriev I.V."/>
            <person name="Hibbett D.S."/>
            <person name="Martin F."/>
        </authorList>
    </citation>
    <scope>NUCLEOTIDE SEQUENCE [LARGE SCALE GENOMIC DNA]</scope>
    <source>
        <strain evidence="9">Marx 270</strain>
    </source>
</reference>
<evidence type="ECO:0000256" key="2">
    <source>
        <dbReference type="ARBA" id="ARBA00009508"/>
    </source>
</evidence>
<dbReference type="EMBL" id="KN831982">
    <property type="protein sequence ID" value="KIO02251.1"/>
    <property type="molecule type" value="Genomic_DNA"/>
</dbReference>
<reference evidence="8 9" key="1">
    <citation type="submission" date="2014-04" db="EMBL/GenBank/DDBJ databases">
        <authorList>
            <consortium name="DOE Joint Genome Institute"/>
            <person name="Kuo A."/>
            <person name="Kohler A."/>
            <person name="Costa M.D."/>
            <person name="Nagy L.G."/>
            <person name="Floudas D."/>
            <person name="Copeland A."/>
            <person name="Barry K.W."/>
            <person name="Cichocki N."/>
            <person name="Veneault-Fourrey C."/>
            <person name="LaButti K."/>
            <person name="Lindquist E.A."/>
            <person name="Lipzen A."/>
            <person name="Lundell T."/>
            <person name="Morin E."/>
            <person name="Murat C."/>
            <person name="Sun H."/>
            <person name="Tunlid A."/>
            <person name="Henrissat B."/>
            <person name="Grigoriev I.V."/>
            <person name="Hibbett D.S."/>
            <person name="Martin F."/>
            <person name="Nordberg H.P."/>
            <person name="Cantor M.N."/>
            <person name="Hua S.X."/>
        </authorList>
    </citation>
    <scope>NUCLEOTIDE SEQUENCE [LARGE SCALE GENOMIC DNA]</scope>
    <source>
        <strain evidence="8 9">Marx 270</strain>
    </source>
</reference>
<accession>A0A0C3P469</accession>
<keyword evidence="4" id="KW-0496">Mitochondrion</keyword>
<gene>
    <name evidence="8" type="ORF">M404DRAFT_148146</name>
</gene>
<evidence type="ECO:0000313" key="8">
    <source>
        <dbReference type="EMBL" id="KIO02251.1"/>
    </source>
</evidence>
<dbReference type="OrthoDB" id="74240at2759"/>
<comment type="subcellular location">
    <subcellularLocation>
        <location evidence="1">Mitochondrion</location>
    </subcellularLocation>
</comment>
<comment type="function">
    <text evidence="6">Involved in efficient integration of the N-module into mitochondrial respiratory chain complex I.</text>
</comment>
<dbReference type="PANTHER" id="PTHR13675">
    <property type="entry name" value="LYR MOTIF-CONTAINING PROTEIN 2"/>
    <property type="match status" value="1"/>
</dbReference>
<sequence>MCMLTLKHFVLQKEVLNLYRQVTRASRSIPDPAARSETVAWFRGEIERNKHLTDVGVIESRINTTLRELRQVLRVS</sequence>
<keyword evidence="9" id="KW-1185">Reference proteome</keyword>
<dbReference type="STRING" id="870435.A0A0C3P469"/>
<dbReference type="HOGENOM" id="CLU_151409_2_2_1"/>
<evidence type="ECO:0000256" key="6">
    <source>
        <dbReference type="ARBA" id="ARBA00044735"/>
    </source>
</evidence>
<dbReference type="InterPro" id="IPR045293">
    <property type="entry name" value="Complex1_LYR_LYRM2"/>
</dbReference>
<evidence type="ECO:0000259" key="7">
    <source>
        <dbReference type="Pfam" id="PF05347"/>
    </source>
</evidence>
<dbReference type="InterPro" id="IPR008011">
    <property type="entry name" value="Complex1_LYR_dom"/>
</dbReference>
<organism evidence="8 9">
    <name type="scientific">Pisolithus tinctorius Marx 270</name>
    <dbReference type="NCBI Taxonomy" id="870435"/>
    <lineage>
        <taxon>Eukaryota</taxon>
        <taxon>Fungi</taxon>
        <taxon>Dikarya</taxon>
        <taxon>Basidiomycota</taxon>
        <taxon>Agaricomycotina</taxon>
        <taxon>Agaricomycetes</taxon>
        <taxon>Agaricomycetidae</taxon>
        <taxon>Boletales</taxon>
        <taxon>Sclerodermatineae</taxon>
        <taxon>Pisolithaceae</taxon>
        <taxon>Pisolithus</taxon>
    </lineage>
</organism>